<proteinExistence type="predicted"/>
<dbReference type="EMBL" id="KE344395">
    <property type="protein sequence ID" value="EXB60458.1"/>
    <property type="molecule type" value="Genomic_DNA"/>
</dbReference>
<protein>
    <submittedName>
        <fullName evidence="1">Uncharacterized protein</fullName>
    </submittedName>
</protein>
<reference evidence="2" key="1">
    <citation type="submission" date="2013-01" db="EMBL/GenBank/DDBJ databases">
        <title>Draft Genome Sequence of a Mulberry Tree, Morus notabilis C.K. Schneid.</title>
        <authorList>
            <person name="He N."/>
            <person name="Zhao S."/>
        </authorList>
    </citation>
    <scope>NUCLEOTIDE SEQUENCE</scope>
</reference>
<keyword evidence="2" id="KW-1185">Reference proteome</keyword>
<accession>W9RMG5</accession>
<name>W9RMG5_9ROSA</name>
<gene>
    <name evidence="1" type="ORF">L484_014911</name>
</gene>
<evidence type="ECO:0000313" key="2">
    <source>
        <dbReference type="Proteomes" id="UP000030645"/>
    </source>
</evidence>
<dbReference type="AlphaFoldDB" id="W9RMG5"/>
<sequence>MEEEEGMVVAGGAEVAGVAMDLGSDTMNKFLEEGRRKKAKKTENKKLLYIKMYCLNSSEMQKVPFILRLQD</sequence>
<dbReference type="Proteomes" id="UP000030645">
    <property type="component" value="Unassembled WGS sequence"/>
</dbReference>
<evidence type="ECO:0000313" key="1">
    <source>
        <dbReference type="EMBL" id="EXB60458.1"/>
    </source>
</evidence>
<organism evidence="1 2">
    <name type="scientific">Morus notabilis</name>
    <dbReference type="NCBI Taxonomy" id="981085"/>
    <lineage>
        <taxon>Eukaryota</taxon>
        <taxon>Viridiplantae</taxon>
        <taxon>Streptophyta</taxon>
        <taxon>Embryophyta</taxon>
        <taxon>Tracheophyta</taxon>
        <taxon>Spermatophyta</taxon>
        <taxon>Magnoliopsida</taxon>
        <taxon>eudicotyledons</taxon>
        <taxon>Gunneridae</taxon>
        <taxon>Pentapetalae</taxon>
        <taxon>rosids</taxon>
        <taxon>fabids</taxon>
        <taxon>Rosales</taxon>
        <taxon>Moraceae</taxon>
        <taxon>Moreae</taxon>
        <taxon>Morus</taxon>
    </lineage>
</organism>